<accession>A0ABD3D4X5</accession>
<sequence>MSAIYCRSHELLEMLLKADAHPKKLLRGLSPLAIAAKENDTNFLGS</sequence>
<proteinExistence type="predicted"/>
<name>A0ABD3D4X5_9LAMI</name>
<dbReference type="AlphaFoldDB" id="A0ABD3D4X5"/>
<evidence type="ECO:0000313" key="2">
    <source>
        <dbReference type="Proteomes" id="UP001632038"/>
    </source>
</evidence>
<keyword evidence="2" id="KW-1185">Reference proteome</keyword>
<organism evidence="1 2">
    <name type="scientific">Castilleja foliolosa</name>
    <dbReference type="NCBI Taxonomy" id="1961234"/>
    <lineage>
        <taxon>Eukaryota</taxon>
        <taxon>Viridiplantae</taxon>
        <taxon>Streptophyta</taxon>
        <taxon>Embryophyta</taxon>
        <taxon>Tracheophyta</taxon>
        <taxon>Spermatophyta</taxon>
        <taxon>Magnoliopsida</taxon>
        <taxon>eudicotyledons</taxon>
        <taxon>Gunneridae</taxon>
        <taxon>Pentapetalae</taxon>
        <taxon>asterids</taxon>
        <taxon>lamiids</taxon>
        <taxon>Lamiales</taxon>
        <taxon>Orobanchaceae</taxon>
        <taxon>Pedicularideae</taxon>
        <taxon>Castillejinae</taxon>
        <taxon>Castilleja</taxon>
    </lineage>
</organism>
<dbReference type="EMBL" id="JAVIJP010000027">
    <property type="protein sequence ID" value="KAL3635837.1"/>
    <property type="molecule type" value="Genomic_DNA"/>
</dbReference>
<reference evidence="2" key="1">
    <citation type="journal article" date="2024" name="IScience">
        <title>Strigolactones Initiate the Formation of Haustorium-like Structures in Castilleja.</title>
        <authorList>
            <person name="Buerger M."/>
            <person name="Peterson D."/>
            <person name="Chory J."/>
        </authorList>
    </citation>
    <scope>NUCLEOTIDE SEQUENCE [LARGE SCALE GENOMIC DNA]</scope>
</reference>
<protein>
    <submittedName>
        <fullName evidence="1">Uncharacterized protein</fullName>
    </submittedName>
</protein>
<gene>
    <name evidence="1" type="ORF">CASFOL_020384</name>
</gene>
<comment type="caution">
    <text evidence="1">The sequence shown here is derived from an EMBL/GenBank/DDBJ whole genome shotgun (WGS) entry which is preliminary data.</text>
</comment>
<evidence type="ECO:0000313" key="1">
    <source>
        <dbReference type="EMBL" id="KAL3635837.1"/>
    </source>
</evidence>
<dbReference type="Proteomes" id="UP001632038">
    <property type="component" value="Unassembled WGS sequence"/>
</dbReference>